<keyword evidence="3" id="KW-1185">Reference proteome</keyword>
<accession>A0A2S3VXL4</accession>
<dbReference type="CDD" id="cd00093">
    <property type="entry name" value="HTH_XRE"/>
    <property type="match status" value="1"/>
</dbReference>
<dbReference type="SUPFAM" id="SSF47413">
    <property type="entry name" value="lambda repressor-like DNA-binding domains"/>
    <property type="match status" value="1"/>
</dbReference>
<evidence type="ECO:0000259" key="1">
    <source>
        <dbReference type="PROSITE" id="PS50943"/>
    </source>
</evidence>
<name>A0A2S3VXL4_9PROT</name>
<dbReference type="OrthoDB" id="7352402at2"/>
<dbReference type="GO" id="GO:0003677">
    <property type="term" value="F:DNA binding"/>
    <property type="evidence" value="ECO:0007669"/>
    <property type="project" value="InterPro"/>
</dbReference>
<feature type="domain" description="HTH cro/C1-type" evidence="1">
    <location>
        <begin position="67"/>
        <end position="99"/>
    </location>
</feature>
<evidence type="ECO:0000313" key="3">
    <source>
        <dbReference type="Proteomes" id="UP000237344"/>
    </source>
</evidence>
<organism evidence="2 3">
    <name type="scientific">Novacetimonas maltaceti</name>
    <dbReference type="NCBI Taxonomy" id="1203393"/>
    <lineage>
        <taxon>Bacteria</taxon>
        <taxon>Pseudomonadati</taxon>
        <taxon>Pseudomonadota</taxon>
        <taxon>Alphaproteobacteria</taxon>
        <taxon>Acetobacterales</taxon>
        <taxon>Acetobacteraceae</taxon>
        <taxon>Novacetimonas</taxon>
    </lineage>
</organism>
<dbReference type="AlphaFoldDB" id="A0A2S3VXL4"/>
<comment type="caution">
    <text evidence="2">The sequence shown here is derived from an EMBL/GenBank/DDBJ whole genome shotgun (WGS) entry which is preliminary data.</text>
</comment>
<dbReference type="PROSITE" id="PS50943">
    <property type="entry name" value="HTH_CROC1"/>
    <property type="match status" value="1"/>
</dbReference>
<proteinExistence type="predicted"/>
<dbReference type="Proteomes" id="UP000237344">
    <property type="component" value="Unassembled WGS sequence"/>
</dbReference>
<gene>
    <name evidence="2" type="ORF">KMAL_30460</name>
</gene>
<dbReference type="RefSeq" id="WP_110096398.1">
    <property type="nucleotide sequence ID" value="NZ_NKUE01000056.1"/>
</dbReference>
<evidence type="ECO:0000313" key="2">
    <source>
        <dbReference type="EMBL" id="POF61336.1"/>
    </source>
</evidence>
<sequence>MFRTLPSYEEDGLGLPYAVTLIDAAEEEIDETTGEVIGVSVPDMEGLAAAVAMARVLIPTGLLPQEIRFLRDVLDLSSGAMAKILMMDPATYSRWENGKQQVGQWADKQMRMVVVTTLRDRFPHFSVDPKTVTSLSPIKPRASQTAPRIRMVRRALPAQVTQLDEWDTIPKAMAA</sequence>
<dbReference type="InterPro" id="IPR001387">
    <property type="entry name" value="Cro/C1-type_HTH"/>
</dbReference>
<reference evidence="2 3" key="1">
    <citation type="submission" date="2018-01" db="EMBL/GenBank/DDBJ databases">
        <title>Draft Genome Sequence of Komagataeibacter maltaceti LMG 1529, a Vinegar Producing Acetic Acid Bacterium Isolated from Malt Vinegar Brewery Acetifiers.</title>
        <authorList>
            <person name="Zhang Q."/>
            <person name="Hollensteiner J."/>
            <person name="Poehlein A."/>
            <person name="Daniel R."/>
        </authorList>
    </citation>
    <scope>NUCLEOTIDE SEQUENCE [LARGE SCALE GENOMIC DNA]</scope>
    <source>
        <strain evidence="2 3">LMG 1529</strain>
    </source>
</reference>
<dbReference type="InterPro" id="IPR010982">
    <property type="entry name" value="Lambda_DNA-bd_dom_sf"/>
</dbReference>
<dbReference type="Gene3D" id="1.10.260.40">
    <property type="entry name" value="lambda repressor-like DNA-binding domains"/>
    <property type="match status" value="1"/>
</dbReference>
<protein>
    <recommendedName>
        <fullName evidence="1">HTH cro/C1-type domain-containing protein</fullName>
    </recommendedName>
</protein>
<dbReference type="EMBL" id="POTC01000080">
    <property type="protein sequence ID" value="POF61336.1"/>
    <property type="molecule type" value="Genomic_DNA"/>
</dbReference>